<keyword evidence="3" id="KW-1185">Reference proteome</keyword>
<dbReference type="Pfam" id="PF14479">
    <property type="entry name" value="HeLo"/>
    <property type="match status" value="1"/>
</dbReference>
<proteinExistence type="predicted"/>
<dbReference type="AlphaFoldDB" id="A0A2J6SL84"/>
<dbReference type="STRING" id="1095630.A0A2J6SL84"/>
<dbReference type="GeneID" id="36594189"/>
<dbReference type="InterPro" id="IPR038305">
    <property type="entry name" value="HeLo_sf"/>
</dbReference>
<feature type="domain" description="Prion-inhibition and propagation HeLo" evidence="1">
    <location>
        <begin position="10"/>
        <end position="202"/>
    </location>
</feature>
<sequence>MEPTSLAFRAVSTVALAGLFNNAVDCFEYIQLGCNFGKDFQTNLLKLDNARLRLSRWGEAVRLDGEVAIVKSLEPTALSAEDVPTAEGLIGQILDLFADAEGVSAKFKSCAVVGDSSLMVLDAQTDLDPVHRTLHEKMRNLSIRRQNRTPLRQKVKWALYQKNHFERLIEDVVELVNALVEKFPAVRQAQRDLCTVEVSELGTNETIPVLEGIAASQDQDLQAAISTVLKSNEKKNLTRLHIYHGQLRATWNKRCVLCDYLIETVFFG</sequence>
<gene>
    <name evidence="2" type="ORF">K444DRAFT_656757</name>
</gene>
<reference evidence="2 3" key="1">
    <citation type="submission" date="2016-04" db="EMBL/GenBank/DDBJ databases">
        <title>A degradative enzymes factory behind the ericoid mycorrhizal symbiosis.</title>
        <authorList>
            <consortium name="DOE Joint Genome Institute"/>
            <person name="Martino E."/>
            <person name="Morin E."/>
            <person name="Grelet G."/>
            <person name="Kuo A."/>
            <person name="Kohler A."/>
            <person name="Daghino S."/>
            <person name="Barry K."/>
            <person name="Choi C."/>
            <person name="Cichocki N."/>
            <person name="Clum A."/>
            <person name="Copeland A."/>
            <person name="Hainaut M."/>
            <person name="Haridas S."/>
            <person name="Labutti K."/>
            <person name="Lindquist E."/>
            <person name="Lipzen A."/>
            <person name="Khouja H.-R."/>
            <person name="Murat C."/>
            <person name="Ohm R."/>
            <person name="Olson A."/>
            <person name="Spatafora J."/>
            <person name="Veneault-Fourrey C."/>
            <person name="Henrissat B."/>
            <person name="Grigoriev I."/>
            <person name="Martin F."/>
            <person name="Perotto S."/>
        </authorList>
    </citation>
    <scope>NUCLEOTIDE SEQUENCE [LARGE SCALE GENOMIC DNA]</scope>
    <source>
        <strain evidence="2 3">E</strain>
    </source>
</reference>
<dbReference type="PANTHER" id="PTHR37542">
    <property type="entry name" value="HELO DOMAIN-CONTAINING PROTEIN-RELATED"/>
    <property type="match status" value="1"/>
</dbReference>
<dbReference type="RefSeq" id="XP_024728436.1">
    <property type="nucleotide sequence ID" value="XM_024886112.1"/>
</dbReference>
<dbReference type="EMBL" id="KZ613912">
    <property type="protein sequence ID" value="PMD51532.1"/>
    <property type="molecule type" value="Genomic_DNA"/>
</dbReference>
<organism evidence="2 3">
    <name type="scientific">Hyaloscypha bicolor E</name>
    <dbReference type="NCBI Taxonomy" id="1095630"/>
    <lineage>
        <taxon>Eukaryota</taxon>
        <taxon>Fungi</taxon>
        <taxon>Dikarya</taxon>
        <taxon>Ascomycota</taxon>
        <taxon>Pezizomycotina</taxon>
        <taxon>Leotiomycetes</taxon>
        <taxon>Helotiales</taxon>
        <taxon>Hyaloscyphaceae</taxon>
        <taxon>Hyaloscypha</taxon>
        <taxon>Hyaloscypha bicolor</taxon>
    </lineage>
</organism>
<dbReference type="Proteomes" id="UP000235371">
    <property type="component" value="Unassembled WGS sequence"/>
</dbReference>
<evidence type="ECO:0000313" key="2">
    <source>
        <dbReference type="EMBL" id="PMD51532.1"/>
    </source>
</evidence>
<accession>A0A2J6SL84</accession>
<dbReference type="OrthoDB" id="20872at2759"/>
<protein>
    <recommendedName>
        <fullName evidence="1">Prion-inhibition and propagation HeLo domain-containing protein</fullName>
    </recommendedName>
</protein>
<name>A0A2J6SL84_9HELO</name>
<dbReference type="PANTHER" id="PTHR37542:SF3">
    <property type="entry name" value="PRION-INHIBITION AND PROPAGATION HELO DOMAIN-CONTAINING PROTEIN"/>
    <property type="match status" value="1"/>
</dbReference>
<evidence type="ECO:0000313" key="3">
    <source>
        <dbReference type="Proteomes" id="UP000235371"/>
    </source>
</evidence>
<dbReference type="Gene3D" id="1.20.120.1020">
    <property type="entry name" value="Prion-inhibition and propagation, HeLo domain"/>
    <property type="match status" value="1"/>
</dbReference>
<evidence type="ECO:0000259" key="1">
    <source>
        <dbReference type="Pfam" id="PF14479"/>
    </source>
</evidence>
<dbReference type="InParanoid" id="A0A2J6SL84"/>
<dbReference type="InterPro" id="IPR029498">
    <property type="entry name" value="HeLo_dom"/>
</dbReference>